<protein>
    <recommendedName>
        <fullName evidence="2">R3H domain-containing protein</fullName>
    </recommendedName>
</protein>
<dbReference type="InterPro" id="IPR034079">
    <property type="entry name" value="R3H_KhpB"/>
</dbReference>
<dbReference type="InterPro" id="IPR039247">
    <property type="entry name" value="KhpB"/>
</dbReference>
<organism evidence="3 4">
    <name type="scientific">Candidatus Woesebacteria bacterium RIFCSPHIGHO2_12_FULL_46_16</name>
    <dbReference type="NCBI Taxonomy" id="1802513"/>
    <lineage>
        <taxon>Bacteria</taxon>
        <taxon>Candidatus Woeseibacteriota</taxon>
    </lineage>
</organism>
<name>A0A1F8AWU1_9BACT</name>
<evidence type="ECO:0000313" key="4">
    <source>
        <dbReference type="Proteomes" id="UP000178313"/>
    </source>
</evidence>
<dbReference type="SMART" id="SM00393">
    <property type="entry name" value="R3H"/>
    <property type="match status" value="1"/>
</dbReference>
<dbReference type="InterPro" id="IPR001374">
    <property type="entry name" value="R3H_dom"/>
</dbReference>
<dbReference type="CDD" id="cd02644">
    <property type="entry name" value="R3H_jag"/>
    <property type="match status" value="1"/>
</dbReference>
<sequence length="154" mass="17394">MKKDLAKVVQKEAEELLSLMGTKAKAEVSYDTENESLEVNVATDEETGLLIGRHGETLNSLQAVLGMMVRQETGEWKRVLVNVGDWREKQEEYLTQMAKTTAERAKTTGEPQPLYNLTPAQRRVIHMALSEDSEIETESQGEGEERYLVVKPKK</sequence>
<evidence type="ECO:0000256" key="1">
    <source>
        <dbReference type="SAM" id="MobiDB-lite"/>
    </source>
</evidence>
<dbReference type="EMBL" id="MGGZ01000037">
    <property type="protein sequence ID" value="OGM56212.1"/>
    <property type="molecule type" value="Genomic_DNA"/>
</dbReference>
<feature type="compositionally biased region" description="Acidic residues" evidence="1">
    <location>
        <begin position="132"/>
        <end position="142"/>
    </location>
</feature>
<feature type="domain" description="R3H" evidence="2">
    <location>
        <begin position="88"/>
        <end position="154"/>
    </location>
</feature>
<comment type="caution">
    <text evidence="3">The sequence shown here is derived from an EMBL/GenBank/DDBJ whole genome shotgun (WGS) entry which is preliminary data.</text>
</comment>
<dbReference type="Proteomes" id="UP000178313">
    <property type="component" value="Unassembled WGS sequence"/>
</dbReference>
<proteinExistence type="predicted"/>
<dbReference type="Gene3D" id="3.30.1370.50">
    <property type="entry name" value="R3H-like domain"/>
    <property type="match status" value="1"/>
</dbReference>
<dbReference type="InterPro" id="IPR015946">
    <property type="entry name" value="KH_dom-like_a/b"/>
</dbReference>
<dbReference type="PROSITE" id="PS51061">
    <property type="entry name" value="R3H"/>
    <property type="match status" value="1"/>
</dbReference>
<dbReference type="Pfam" id="PF01424">
    <property type="entry name" value="R3H"/>
    <property type="match status" value="1"/>
</dbReference>
<accession>A0A1F8AWU1</accession>
<reference evidence="3 4" key="1">
    <citation type="journal article" date="2016" name="Nat. Commun.">
        <title>Thousands of microbial genomes shed light on interconnected biogeochemical processes in an aquifer system.</title>
        <authorList>
            <person name="Anantharaman K."/>
            <person name="Brown C.T."/>
            <person name="Hug L.A."/>
            <person name="Sharon I."/>
            <person name="Castelle C.J."/>
            <person name="Probst A.J."/>
            <person name="Thomas B.C."/>
            <person name="Singh A."/>
            <person name="Wilkins M.J."/>
            <person name="Karaoz U."/>
            <person name="Brodie E.L."/>
            <person name="Williams K.H."/>
            <person name="Hubbard S.S."/>
            <person name="Banfield J.F."/>
        </authorList>
    </citation>
    <scope>NUCLEOTIDE SEQUENCE [LARGE SCALE GENOMIC DNA]</scope>
</reference>
<dbReference type="CDD" id="cd02414">
    <property type="entry name" value="KH-II_Jag"/>
    <property type="match status" value="1"/>
</dbReference>
<evidence type="ECO:0000259" key="2">
    <source>
        <dbReference type="PROSITE" id="PS51061"/>
    </source>
</evidence>
<dbReference type="SUPFAM" id="SSF82708">
    <property type="entry name" value="R3H domain"/>
    <property type="match status" value="1"/>
</dbReference>
<feature type="region of interest" description="Disordered" evidence="1">
    <location>
        <begin position="132"/>
        <end position="154"/>
    </location>
</feature>
<dbReference type="PANTHER" id="PTHR35800:SF1">
    <property type="entry name" value="RNA-BINDING PROTEIN KHPB"/>
    <property type="match status" value="1"/>
</dbReference>
<dbReference type="GO" id="GO:0003723">
    <property type="term" value="F:RNA binding"/>
    <property type="evidence" value="ECO:0007669"/>
    <property type="project" value="InterPro"/>
</dbReference>
<dbReference type="Pfam" id="PF13083">
    <property type="entry name" value="KH_KhpA-B"/>
    <property type="match status" value="1"/>
</dbReference>
<dbReference type="STRING" id="1802513.A3E46_00730"/>
<dbReference type="AlphaFoldDB" id="A0A1F8AWU1"/>
<evidence type="ECO:0000313" key="3">
    <source>
        <dbReference type="EMBL" id="OGM56212.1"/>
    </source>
</evidence>
<dbReference type="Gene3D" id="3.30.300.20">
    <property type="match status" value="1"/>
</dbReference>
<dbReference type="InterPro" id="IPR036867">
    <property type="entry name" value="R3H_dom_sf"/>
</dbReference>
<gene>
    <name evidence="3" type="ORF">A3E46_00730</name>
</gene>
<dbReference type="InterPro" id="IPR038008">
    <property type="entry name" value="Jag_KH"/>
</dbReference>
<dbReference type="PANTHER" id="PTHR35800">
    <property type="entry name" value="PROTEIN JAG"/>
    <property type="match status" value="1"/>
</dbReference>